<keyword evidence="3" id="KW-1185">Reference proteome</keyword>
<protein>
    <submittedName>
        <fullName evidence="2">Uncharacterized protein</fullName>
    </submittedName>
</protein>
<feature type="non-terminal residue" evidence="2">
    <location>
        <position position="88"/>
    </location>
</feature>
<evidence type="ECO:0000256" key="1">
    <source>
        <dbReference type="SAM" id="MobiDB-lite"/>
    </source>
</evidence>
<reference evidence="2 3" key="1">
    <citation type="submission" date="2019-02" db="EMBL/GenBank/DDBJ databases">
        <title>Genome sequencing of the rare red list fungi Hericium alpestre (H. flagellum).</title>
        <authorList>
            <person name="Buettner E."/>
            <person name="Kellner H."/>
        </authorList>
    </citation>
    <scope>NUCLEOTIDE SEQUENCE [LARGE SCALE GENOMIC DNA]</scope>
    <source>
        <strain evidence="2 3">DSM 108284</strain>
    </source>
</reference>
<dbReference type="EMBL" id="SFCI01000733">
    <property type="protein sequence ID" value="TFY78185.1"/>
    <property type="molecule type" value="Genomic_DNA"/>
</dbReference>
<dbReference type="Proteomes" id="UP000298061">
    <property type="component" value="Unassembled WGS sequence"/>
</dbReference>
<organism evidence="2 3">
    <name type="scientific">Hericium alpestre</name>
    <dbReference type="NCBI Taxonomy" id="135208"/>
    <lineage>
        <taxon>Eukaryota</taxon>
        <taxon>Fungi</taxon>
        <taxon>Dikarya</taxon>
        <taxon>Basidiomycota</taxon>
        <taxon>Agaricomycotina</taxon>
        <taxon>Agaricomycetes</taxon>
        <taxon>Russulales</taxon>
        <taxon>Hericiaceae</taxon>
        <taxon>Hericium</taxon>
    </lineage>
</organism>
<evidence type="ECO:0000313" key="2">
    <source>
        <dbReference type="EMBL" id="TFY78185.1"/>
    </source>
</evidence>
<sequence length="88" mass="9460">MSQQQSPVSAELPKLPPPGPLPVPHLESLKFKATQLMEAINSLAYMLQVDVAPGMPLPPWPDIMNKYSILLSQTHTFSVALASVPGIG</sequence>
<feature type="region of interest" description="Disordered" evidence="1">
    <location>
        <begin position="1"/>
        <end position="21"/>
    </location>
</feature>
<accession>A0A4Y9ZUB0</accession>
<comment type="caution">
    <text evidence="2">The sequence shown here is derived from an EMBL/GenBank/DDBJ whole genome shotgun (WGS) entry which is preliminary data.</text>
</comment>
<proteinExistence type="predicted"/>
<evidence type="ECO:0000313" key="3">
    <source>
        <dbReference type="Proteomes" id="UP000298061"/>
    </source>
</evidence>
<gene>
    <name evidence="2" type="ORF">EWM64_g5827</name>
</gene>
<dbReference type="OrthoDB" id="5568181at2759"/>
<dbReference type="Gene3D" id="1.20.58.1710">
    <property type="match status" value="1"/>
</dbReference>
<dbReference type="AlphaFoldDB" id="A0A4Y9ZUB0"/>
<name>A0A4Y9ZUB0_9AGAM</name>